<dbReference type="GO" id="GO:0050446">
    <property type="term" value="F:azobenzene reductase (NADP+) activity"/>
    <property type="evidence" value="ECO:0007669"/>
    <property type="project" value="UniProtKB-EC"/>
</dbReference>
<protein>
    <submittedName>
        <fullName evidence="3">Azobenzene reductase</fullName>
        <ecNumber evidence="3">1.7.1.6</ecNumber>
    </submittedName>
</protein>
<dbReference type="EMBL" id="JACHXK010000005">
    <property type="protein sequence ID" value="MBB3110671.1"/>
    <property type="molecule type" value="Genomic_DNA"/>
</dbReference>
<dbReference type="InterPro" id="IPR029039">
    <property type="entry name" value="Flavoprotein-like_sf"/>
</dbReference>
<comment type="similarity">
    <text evidence="1">Belongs to the azoreductase type 2 family.</text>
</comment>
<dbReference type="PANTHER" id="PTHR30543">
    <property type="entry name" value="CHROMATE REDUCTASE"/>
    <property type="match status" value="1"/>
</dbReference>
<evidence type="ECO:0000256" key="1">
    <source>
        <dbReference type="ARBA" id="ARBA00009428"/>
    </source>
</evidence>
<dbReference type="EC" id="1.7.1.6" evidence="3"/>
<proteinExistence type="inferred from homology"/>
<dbReference type="GO" id="GO:0005829">
    <property type="term" value="C:cytosol"/>
    <property type="evidence" value="ECO:0007669"/>
    <property type="project" value="TreeGrafter"/>
</dbReference>
<dbReference type="AlphaFoldDB" id="A0A7W5AYJ4"/>
<dbReference type="RefSeq" id="WP_343060529.1">
    <property type="nucleotide sequence ID" value="NZ_JACHXK010000005.1"/>
</dbReference>
<dbReference type="PANTHER" id="PTHR30543:SF21">
    <property type="entry name" value="NAD(P)H-DEPENDENT FMN REDUCTASE LOT6"/>
    <property type="match status" value="1"/>
</dbReference>
<feature type="domain" description="NADPH-dependent FMN reductase-like" evidence="2">
    <location>
        <begin position="2"/>
        <end position="144"/>
    </location>
</feature>
<reference evidence="3 4" key="1">
    <citation type="submission" date="2020-08" db="EMBL/GenBank/DDBJ databases">
        <title>Genomic Encyclopedia of Type Strains, Phase III (KMG-III): the genomes of soil and plant-associated and newly described type strains.</title>
        <authorList>
            <person name="Whitman W."/>
        </authorList>
    </citation>
    <scope>NUCLEOTIDE SEQUENCE [LARGE SCALE GENOMIC DNA]</scope>
    <source>
        <strain evidence="3 4">CECT 5862</strain>
    </source>
</reference>
<keyword evidence="3" id="KW-0560">Oxidoreductase</keyword>
<evidence type="ECO:0000313" key="4">
    <source>
        <dbReference type="Proteomes" id="UP000570361"/>
    </source>
</evidence>
<dbReference type="Gene3D" id="3.40.50.360">
    <property type="match status" value="1"/>
</dbReference>
<dbReference type="Pfam" id="PF03358">
    <property type="entry name" value="FMN_red"/>
    <property type="match status" value="1"/>
</dbReference>
<dbReference type="InterPro" id="IPR005025">
    <property type="entry name" value="FMN_Rdtase-like_dom"/>
</dbReference>
<comment type="caution">
    <text evidence="3">The sequence shown here is derived from an EMBL/GenBank/DDBJ whole genome shotgun (WGS) entry which is preliminary data.</text>
</comment>
<sequence>MMKILFVAGSNHPSATSTNLSLYLERLARAQGFDTSFCNLHAEPLPFYSPQGIGAEEANVRAFKRQLQEADAIVLASPEYHGSISGVLKNALDFASQDDFRGKPVLSVSSAGGAVGVSSLQQLQAIVRNLHGINAPEWLSIGSAQRRPFEKASHGDYEVESSIEDRIHRVLGSFLTLARALGSHKTHA</sequence>
<keyword evidence="4" id="KW-1185">Reference proteome</keyword>
<dbReference type="GO" id="GO:0010181">
    <property type="term" value="F:FMN binding"/>
    <property type="evidence" value="ECO:0007669"/>
    <property type="project" value="TreeGrafter"/>
</dbReference>
<dbReference type="InterPro" id="IPR050712">
    <property type="entry name" value="NAD(P)H-dep_reductase"/>
</dbReference>
<evidence type="ECO:0000259" key="2">
    <source>
        <dbReference type="Pfam" id="PF03358"/>
    </source>
</evidence>
<accession>A0A7W5AYJ4</accession>
<evidence type="ECO:0000313" key="3">
    <source>
        <dbReference type="EMBL" id="MBB3110671.1"/>
    </source>
</evidence>
<dbReference type="Proteomes" id="UP000570361">
    <property type="component" value="Unassembled WGS sequence"/>
</dbReference>
<organism evidence="3 4">
    <name type="scientific">Paenibacillus phyllosphaerae</name>
    <dbReference type="NCBI Taxonomy" id="274593"/>
    <lineage>
        <taxon>Bacteria</taxon>
        <taxon>Bacillati</taxon>
        <taxon>Bacillota</taxon>
        <taxon>Bacilli</taxon>
        <taxon>Bacillales</taxon>
        <taxon>Paenibacillaceae</taxon>
        <taxon>Paenibacillus</taxon>
    </lineage>
</organism>
<dbReference type="SUPFAM" id="SSF52218">
    <property type="entry name" value="Flavoproteins"/>
    <property type="match status" value="1"/>
</dbReference>
<name>A0A7W5AYJ4_9BACL</name>
<gene>
    <name evidence="3" type="ORF">FHS18_002738</name>
</gene>